<dbReference type="Pfam" id="PF14031">
    <property type="entry name" value="D-ser_dehydrat"/>
    <property type="match status" value="1"/>
</dbReference>
<dbReference type="RefSeq" id="WP_110373336.1">
    <property type="nucleotide sequence ID" value="NZ_JAHBRY010000002.1"/>
</dbReference>
<dbReference type="PANTHER" id="PTHR28004">
    <property type="entry name" value="ZGC:162816-RELATED"/>
    <property type="match status" value="1"/>
</dbReference>
<dbReference type="InterPro" id="IPR051466">
    <property type="entry name" value="D-amino_acid_metab_enzyme"/>
</dbReference>
<dbReference type="InterPro" id="IPR029066">
    <property type="entry name" value="PLP-binding_barrel"/>
</dbReference>
<gene>
    <name evidence="2" type="ORF">C7450_10283</name>
</gene>
<dbReference type="EMBL" id="QJJK01000002">
    <property type="protein sequence ID" value="PXW63168.1"/>
    <property type="molecule type" value="Genomic_DNA"/>
</dbReference>
<dbReference type="SUPFAM" id="SSF51419">
    <property type="entry name" value="PLP-binding barrel"/>
    <property type="match status" value="1"/>
</dbReference>
<evidence type="ECO:0000259" key="1">
    <source>
        <dbReference type="SMART" id="SM01119"/>
    </source>
</evidence>
<sequence length="438" mass="46641">MASTKTSPLPRLALEPLHAAVLDRSTKGLPPGCEGLTLADVGRQGWNVLAGDMPLPLAVIRTSVLEANSRWMKAFTALNGLEISPHGKTTMAPQLFDLQVADGAWAITVATAQQLDVCRRFGVKRVILANQPVGRPAIDACFSAIRDDGMELYCLADSLPGIALLAEGAARIQAPAGNPLHILVEIGFEGGRTGTRTREEALAVARAVGEIPGLQLAGFECFEGLQPTPAGADRLLDEVIAVAKQADDEGLLAAGQGMVLSAGGSSLFDRVGERLNAAAFARPVVKVLRSGCYLTHDSLSYAAAFRRILNETSLALPEGGLEPALEVWAYVQSRPEQGRSILTVGKRDISYDAGMPVPLRWYRPDGSMTAPRSMPAGHVVLALNDQHCHLGTPLDSPIAVGDMVAFGIGHPCTTFDKWAFMALVDDDYRVVDGIRTFF</sequence>
<accession>A0A2V3UE24</accession>
<protein>
    <submittedName>
        <fullName evidence="2">D-serine dehydratase</fullName>
    </submittedName>
</protein>
<dbReference type="Gene3D" id="2.40.37.20">
    <property type="entry name" value="D-serine dehydratase-like domain"/>
    <property type="match status" value="1"/>
</dbReference>
<dbReference type="PANTHER" id="PTHR28004:SF8">
    <property type="entry name" value="D-SERINE DEAMINASE"/>
    <property type="match status" value="1"/>
</dbReference>
<keyword evidence="3" id="KW-1185">Reference proteome</keyword>
<dbReference type="SMART" id="SM01119">
    <property type="entry name" value="D-ser_dehydrat"/>
    <property type="match status" value="1"/>
</dbReference>
<dbReference type="OrthoDB" id="9811417at2"/>
<evidence type="ECO:0000313" key="2">
    <source>
        <dbReference type="EMBL" id="PXW63168.1"/>
    </source>
</evidence>
<proteinExistence type="predicted"/>
<reference evidence="2 3" key="1">
    <citation type="submission" date="2018-05" db="EMBL/GenBank/DDBJ databases">
        <title>Genomic Encyclopedia of Type Strains, Phase IV (KMG-IV): sequencing the most valuable type-strain genomes for metagenomic binning, comparative biology and taxonomic classification.</title>
        <authorList>
            <person name="Goeker M."/>
        </authorList>
    </citation>
    <scope>NUCLEOTIDE SEQUENCE [LARGE SCALE GENOMIC DNA]</scope>
    <source>
        <strain evidence="2 3">DSM 6462</strain>
    </source>
</reference>
<dbReference type="InterPro" id="IPR042208">
    <property type="entry name" value="D-ser_dehydrat-like_sf"/>
</dbReference>
<organism evidence="2 3">
    <name type="scientific">Chelatococcus asaccharovorans</name>
    <dbReference type="NCBI Taxonomy" id="28210"/>
    <lineage>
        <taxon>Bacteria</taxon>
        <taxon>Pseudomonadati</taxon>
        <taxon>Pseudomonadota</taxon>
        <taxon>Alphaproteobacteria</taxon>
        <taxon>Hyphomicrobiales</taxon>
        <taxon>Chelatococcaceae</taxon>
        <taxon>Chelatococcus</taxon>
    </lineage>
</organism>
<dbReference type="Proteomes" id="UP000248021">
    <property type="component" value="Unassembled WGS sequence"/>
</dbReference>
<dbReference type="Gene3D" id="3.20.20.10">
    <property type="entry name" value="Alanine racemase"/>
    <property type="match status" value="1"/>
</dbReference>
<comment type="caution">
    <text evidence="2">The sequence shown here is derived from an EMBL/GenBank/DDBJ whole genome shotgun (WGS) entry which is preliminary data.</text>
</comment>
<feature type="domain" description="D-serine dehydratase-like" evidence="1">
    <location>
        <begin position="324"/>
        <end position="425"/>
    </location>
</feature>
<evidence type="ECO:0000313" key="3">
    <source>
        <dbReference type="Proteomes" id="UP000248021"/>
    </source>
</evidence>
<dbReference type="AlphaFoldDB" id="A0A2V3UE24"/>
<name>A0A2V3UE24_9HYPH</name>
<dbReference type="InterPro" id="IPR026956">
    <property type="entry name" value="D-ser_dehydrat-like_dom"/>
</dbReference>